<dbReference type="EMBL" id="CP045699">
    <property type="protein sequence ID" value="QGA64717.1"/>
    <property type="molecule type" value="Genomic_DNA"/>
</dbReference>
<evidence type="ECO:0000256" key="2">
    <source>
        <dbReference type="ARBA" id="ARBA00022448"/>
    </source>
</evidence>
<accession>A0A5Q0TIK2</accession>
<evidence type="ECO:0000256" key="6">
    <source>
        <dbReference type="ARBA" id="ARBA00022989"/>
    </source>
</evidence>
<keyword evidence="3" id="KW-1003">Cell membrane</keyword>
<keyword evidence="11" id="KW-1185">Reference proteome</keyword>
<dbReference type="Pfam" id="PF04143">
    <property type="entry name" value="Sulf_transp"/>
    <property type="match status" value="1"/>
</dbReference>
<name>A0A5Q0TIK2_9VIBR</name>
<keyword evidence="6 9" id="KW-1133">Transmembrane helix</keyword>
<keyword evidence="4" id="KW-0997">Cell inner membrane</keyword>
<sequence>MVNGCSLFWFYREEHYCGNLFWREGRFTVLTGGIIIAFLNSSVLAQHGSAWTITDAAYEMGIHGGSLFGLFKGNPSLDHSLFFNPMVGMFWLGVLGAAFARCINNTSIAAPLRFDHSMASIIGGLLMGMAAMYSACNLGGFFDGIASGSLHGWVWMLMALAGSVIGIRLRPLFGLHG</sequence>
<dbReference type="Proteomes" id="UP000348942">
    <property type="component" value="Chromosome 1"/>
</dbReference>
<organism evidence="10 11">
    <name type="scientific">Vibrio algicola</name>
    <dbReference type="NCBI Taxonomy" id="2662262"/>
    <lineage>
        <taxon>Bacteria</taxon>
        <taxon>Pseudomonadati</taxon>
        <taxon>Pseudomonadota</taxon>
        <taxon>Gammaproteobacteria</taxon>
        <taxon>Vibrionales</taxon>
        <taxon>Vibrionaceae</taxon>
        <taxon>Vibrio</taxon>
    </lineage>
</organism>
<feature type="transmembrane region" description="Helical" evidence="9">
    <location>
        <begin position="153"/>
        <end position="173"/>
    </location>
</feature>
<dbReference type="GO" id="GO:0005886">
    <property type="term" value="C:plasma membrane"/>
    <property type="evidence" value="ECO:0007669"/>
    <property type="project" value="UniProtKB-SubCell"/>
</dbReference>
<keyword evidence="2" id="KW-0813">Transport</keyword>
<proteinExistence type="inferred from homology"/>
<evidence type="ECO:0000256" key="9">
    <source>
        <dbReference type="SAM" id="Phobius"/>
    </source>
</evidence>
<dbReference type="PANTHER" id="PTHR30574">
    <property type="entry name" value="INNER MEMBRANE PROTEIN YEDE"/>
    <property type="match status" value="1"/>
</dbReference>
<gene>
    <name evidence="10" type="ORF">GFB47_04465</name>
</gene>
<keyword evidence="7 9" id="KW-0472">Membrane</keyword>
<feature type="transmembrane region" description="Helical" evidence="9">
    <location>
        <begin position="121"/>
        <end position="141"/>
    </location>
</feature>
<dbReference type="AlphaFoldDB" id="A0A5Q0TIK2"/>
<reference evidence="10 11" key="1">
    <citation type="submission" date="2019-10" db="EMBL/GenBank/DDBJ databases">
        <title>Vibrio sp. nov., isolated from Coralline algae surface.</title>
        <authorList>
            <person name="Geng Y."/>
            <person name="Zhang X."/>
        </authorList>
    </citation>
    <scope>NUCLEOTIDE SEQUENCE [LARGE SCALE GENOMIC DNA]</scope>
    <source>
        <strain evidence="10 11">SM1977</strain>
    </source>
</reference>
<feature type="transmembrane region" description="Helical" evidence="9">
    <location>
        <begin position="81"/>
        <end position="100"/>
    </location>
</feature>
<comment type="similarity">
    <text evidence="8">Belongs to the TsuA/YedE (TC 9.B.102) family.</text>
</comment>
<evidence type="ECO:0000256" key="7">
    <source>
        <dbReference type="ARBA" id="ARBA00023136"/>
    </source>
</evidence>
<evidence type="ECO:0000256" key="4">
    <source>
        <dbReference type="ARBA" id="ARBA00022519"/>
    </source>
</evidence>
<dbReference type="RefSeq" id="WP_153446865.1">
    <property type="nucleotide sequence ID" value="NZ_CP045699.1"/>
</dbReference>
<evidence type="ECO:0000313" key="10">
    <source>
        <dbReference type="EMBL" id="QGA64717.1"/>
    </source>
</evidence>
<evidence type="ECO:0000256" key="1">
    <source>
        <dbReference type="ARBA" id="ARBA00004429"/>
    </source>
</evidence>
<evidence type="ECO:0000313" key="11">
    <source>
        <dbReference type="Proteomes" id="UP000348942"/>
    </source>
</evidence>
<evidence type="ECO:0000256" key="8">
    <source>
        <dbReference type="ARBA" id="ARBA00035655"/>
    </source>
</evidence>
<dbReference type="InterPro" id="IPR007272">
    <property type="entry name" value="Sulf_transp_TsuA/YedE"/>
</dbReference>
<evidence type="ECO:0000256" key="5">
    <source>
        <dbReference type="ARBA" id="ARBA00022692"/>
    </source>
</evidence>
<protein>
    <submittedName>
        <fullName evidence="10">YeeE/YedE family protein</fullName>
    </submittedName>
</protein>
<dbReference type="PANTHER" id="PTHR30574:SF1">
    <property type="entry name" value="SULPHUR TRANSPORT DOMAIN-CONTAINING PROTEIN"/>
    <property type="match status" value="1"/>
</dbReference>
<comment type="subcellular location">
    <subcellularLocation>
        <location evidence="1">Cell inner membrane</location>
        <topology evidence="1">Multi-pass membrane protein</topology>
    </subcellularLocation>
</comment>
<evidence type="ECO:0000256" key="3">
    <source>
        <dbReference type="ARBA" id="ARBA00022475"/>
    </source>
</evidence>
<keyword evidence="5 9" id="KW-0812">Transmembrane</keyword>